<organism evidence="2 3">
    <name type="scientific">Ricinus communis</name>
    <name type="common">Castor bean</name>
    <dbReference type="NCBI Taxonomy" id="3988"/>
    <lineage>
        <taxon>Eukaryota</taxon>
        <taxon>Viridiplantae</taxon>
        <taxon>Streptophyta</taxon>
        <taxon>Embryophyta</taxon>
        <taxon>Tracheophyta</taxon>
        <taxon>Spermatophyta</taxon>
        <taxon>Magnoliopsida</taxon>
        <taxon>eudicotyledons</taxon>
        <taxon>Gunneridae</taxon>
        <taxon>Pentapetalae</taxon>
        <taxon>rosids</taxon>
        <taxon>fabids</taxon>
        <taxon>Malpighiales</taxon>
        <taxon>Euphorbiaceae</taxon>
        <taxon>Acalyphoideae</taxon>
        <taxon>Acalypheae</taxon>
        <taxon>Ricinus</taxon>
    </lineage>
</organism>
<keyword evidence="3" id="KW-1185">Reference proteome</keyword>
<evidence type="ECO:0000256" key="1">
    <source>
        <dbReference type="SAM" id="Phobius"/>
    </source>
</evidence>
<feature type="transmembrane region" description="Helical" evidence="1">
    <location>
        <begin position="37"/>
        <end position="60"/>
    </location>
</feature>
<keyword evidence="1" id="KW-0472">Membrane</keyword>
<dbReference type="AlphaFoldDB" id="B9TQP7"/>
<reference evidence="3" key="1">
    <citation type="journal article" date="2010" name="Nat. Biotechnol.">
        <title>Draft genome sequence of the oilseed species Ricinus communis.</title>
        <authorList>
            <person name="Chan A.P."/>
            <person name="Crabtree J."/>
            <person name="Zhao Q."/>
            <person name="Lorenzi H."/>
            <person name="Orvis J."/>
            <person name="Puiu D."/>
            <person name="Melake-Berhan A."/>
            <person name="Jones K.M."/>
            <person name="Redman J."/>
            <person name="Chen G."/>
            <person name="Cahoon E.B."/>
            <person name="Gedil M."/>
            <person name="Stanke M."/>
            <person name="Haas B.J."/>
            <person name="Wortman J.R."/>
            <person name="Fraser-Liggett C.M."/>
            <person name="Ravel J."/>
            <person name="Rabinowicz P.D."/>
        </authorList>
    </citation>
    <scope>NUCLEOTIDE SEQUENCE [LARGE SCALE GENOMIC DNA]</scope>
    <source>
        <strain evidence="3">cv. Hale</strain>
    </source>
</reference>
<dbReference type="Proteomes" id="UP000008311">
    <property type="component" value="Unassembled WGS sequence"/>
</dbReference>
<dbReference type="InParanoid" id="B9TQP7"/>
<protein>
    <submittedName>
        <fullName evidence="2">Uncharacterized protein</fullName>
    </submittedName>
</protein>
<name>B9TQP7_RICCO</name>
<evidence type="ECO:0000313" key="3">
    <source>
        <dbReference type="Proteomes" id="UP000008311"/>
    </source>
</evidence>
<evidence type="ECO:0000313" key="2">
    <source>
        <dbReference type="EMBL" id="EEF21817.1"/>
    </source>
</evidence>
<dbReference type="EMBL" id="EQ999130">
    <property type="protein sequence ID" value="EEF21817.1"/>
    <property type="molecule type" value="Genomic_DNA"/>
</dbReference>
<gene>
    <name evidence="2" type="ORF">RCOM_2069150</name>
</gene>
<sequence length="100" mass="10422">VEWLSLKFTPLWRSAYRFGVSVALTESGRRPSHTMMMVRVAAGAAGVVAPAFGVVAAAAVPPSLSLPQAASRMPSASGVIKVVANLTKNLLVGWESTAGW</sequence>
<feature type="non-terminal residue" evidence="2">
    <location>
        <position position="100"/>
    </location>
</feature>
<proteinExistence type="predicted"/>
<keyword evidence="1" id="KW-0812">Transmembrane</keyword>
<keyword evidence="1" id="KW-1133">Transmembrane helix</keyword>
<accession>B9TQP7</accession>
<feature type="non-terminal residue" evidence="2">
    <location>
        <position position="1"/>
    </location>
</feature>